<gene>
    <name evidence="1" type="ORF">H8730_11090</name>
</gene>
<accession>A0A926DU31</accession>
<dbReference type="AlphaFoldDB" id="A0A926DU31"/>
<dbReference type="EMBL" id="JACRSQ010000016">
    <property type="protein sequence ID" value="MBC8544091.1"/>
    <property type="molecule type" value="Genomic_DNA"/>
</dbReference>
<reference evidence="1" key="1">
    <citation type="submission" date="2020-08" db="EMBL/GenBank/DDBJ databases">
        <title>Genome public.</title>
        <authorList>
            <person name="Liu C."/>
            <person name="Sun Q."/>
        </authorList>
    </citation>
    <scope>NUCLEOTIDE SEQUENCE</scope>
    <source>
        <strain evidence="1">NSJ-32</strain>
    </source>
</reference>
<evidence type="ECO:0000313" key="2">
    <source>
        <dbReference type="Proteomes" id="UP000657006"/>
    </source>
</evidence>
<dbReference type="RefSeq" id="WP_177719145.1">
    <property type="nucleotide sequence ID" value="NZ_JACRSQ010000016.1"/>
</dbReference>
<protein>
    <submittedName>
        <fullName evidence="1">Uncharacterized protein</fullName>
    </submittedName>
</protein>
<proteinExistence type="predicted"/>
<evidence type="ECO:0000313" key="1">
    <source>
        <dbReference type="EMBL" id="MBC8544091.1"/>
    </source>
</evidence>
<dbReference type="Proteomes" id="UP000657006">
    <property type="component" value="Unassembled WGS sequence"/>
</dbReference>
<sequence length="94" mass="10547">MVQFKTCEYTNTYSEIEGFQESRTLSYSVADMPDGVHIVVRQESGAGVQSEACSCHSATFEYVVSFVKYLHENGVGLSSWYDLLDDLNIQYTVA</sequence>
<name>A0A926DU31_9FIRM</name>
<comment type="caution">
    <text evidence="1">The sequence shown here is derived from an EMBL/GenBank/DDBJ whole genome shotgun (WGS) entry which is preliminary data.</text>
</comment>
<organism evidence="1 2">
    <name type="scientific">Bianquea renquensis</name>
    <dbReference type="NCBI Taxonomy" id="2763661"/>
    <lineage>
        <taxon>Bacteria</taxon>
        <taxon>Bacillati</taxon>
        <taxon>Bacillota</taxon>
        <taxon>Clostridia</taxon>
        <taxon>Eubacteriales</taxon>
        <taxon>Bianqueaceae</taxon>
        <taxon>Bianquea</taxon>
    </lineage>
</organism>
<keyword evidence="2" id="KW-1185">Reference proteome</keyword>